<dbReference type="GO" id="GO:0032049">
    <property type="term" value="P:cardiolipin biosynthetic process"/>
    <property type="evidence" value="ECO:0007669"/>
    <property type="project" value="UniProtKB-ARBA"/>
</dbReference>
<dbReference type="InterPro" id="IPR001736">
    <property type="entry name" value="PLipase_D/transphosphatidylase"/>
</dbReference>
<dbReference type="STRING" id="1195763.ABT56_13055"/>
<feature type="domain" description="PLD phosphodiesterase" evidence="2">
    <location>
        <begin position="162"/>
        <end position="189"/>
    </location>
</feature>
<dbReference type="CDD" id="cd09113">
    <property type="entry name" value="PLDc_ymdC_like_2"/>
    <property type="match status" value="1"/>
</dbReference>
<name>A0A0J1H011_9GAMM</name>
<dbReference type="SMART" id="SM00155">
    <property type="entry name" value="PLDc"/>
    <property type="match status" value="2"/>
</dbReference>
<dbReference type="EMBL" id="LDOT01000016">
    <property type="protein sequence ID" value="KLV05134.1"/>
    <property type="molecule type" value="Genomic_DNA"/>
</dbReference>
<reference evidence="3 4" key="1">
    <citation type="submission" date="2015-05" db="EMBL/GenBank/DDBJ databases">
        <title>Photobacterium galathea sp. nov.</title>
        <authorList>
            <person name="Machado H."/>
            <person name="Gram L."/>
        </authorList>
    </citation>
    <scope>NUCLEOTIDE SEQUENCE [LARGE SCALE GENOMIC DNA]</scope>
    <source>
        <strain evidence="3 4">CGMCC 1.12159</strain>
    </source>
</reference>
<proteinExistence type="predicted"/>
<feature type="signal peptide" evidence="1">
    <location>
        <begin position="1"/>
        <end position="20"/>
    </location>
</feature>
<dbReference type="PATRIC" id="fig|1195763.3.peg.2761"/>
<dbReference type="AlphaFoldDB" id="A0A0J1H011"/>
<sequence>MTPRKWLLCLLATVLLTACSSPLDFTKEASYAVPMDANTSLGGLAVDYMEHAPNEGTGFYPLNDGQEALLARLALIHKAEKTIDLQYYIYRDDATSSLLTYALYLAAERGVRIRILLDDMQSRNDQAMASLSSHPNIELRLFNPFENRAMRMLGFVKDFDQSNRRMHNKSFIADSAFAIVGGRNIGDEYLAANNSVDFGDFDLMLLGKAVPDVSEQFDLYWNSSPASPVESLIDEPTSISQTDIAHWKESLNRHFKNSDYVASFTNLPLVKALNEETLTFFWGSASVHYDLPSKVYNPAETDLMLHALDQILTKAESSFFLVSPYFVPTQSGTDALVAAAQNGLNIIIITNSLASNDVFAVHGWYAKYRAQLLEAGIALYEVKVDPKLKKKRSWLGSSRTSLHAKTFIIDDQEIFVGSFNFDPRSAFINTEMGVLVHSPEFIDAAFSELDDNLQKSTYRLSLNEQGDILWHNDFANITYDNEPDASVWLRLGAWLASILPIENQL</sequence>
<feature type="domain" description="PLD phosphodiesterase" evidence="2">
    <location>
        <begin position="398"/>
        <end position="425"/>
    </location>
</feature>
<accession>A0A0J1H011</accession>
<feature type="chain" id="PRO_5005252242" evidence="1">
    <location>
        <begin position="21"/>
        <end position="505"/>
    </location>
</feature>
<dbReference type="RefSeq" id="WP_047879342.1">
    <property type="nucleotide sequence ID" value="NZ_LDOT01000016.1"/>
</dbReference>
<dbReference type="PANTHER" id="PTHR21248:SF12">
    <property type="entry name" value="CARDIOLIPIN SYNTHASE C"/>
    <property type="match status" value="1"/>
</dbReference>
<protein>
    <submittedName>
        <fullName evidence="3">Cardiolipin synthetase</fullName>
    </submittedName>
</protein>
<dbReference type="PROSITE" id="PS51257">
    <property type="entry name" value="PROKAR_LIPOPROTEIN"/>
    <property type="match status" value="1"/>
</dbReference>
<dbReference type="GO" id="GO:0030572">
    <property type="term" value="F:phosphatidyltransferase activity"/>
    <property type="evidence" value="ECO:0007669"/>
    <property type="project" value="UniProtKB-ARBA"/>
</dbReference>
<keyword evidence="4" id="KW-1185">Reference proteome</keyword>
<dbReference type="PANTHER" id="PTHR21248">
    <property type="entry name" value="CARDIOLIPIN SYNTHASE"/>
    <property type="match status" value="1"/>
</dbReference>
<dbReference type="InterPro" id="IPR025202">
    <property type="entry name" value="PLD-like_dom"/>
</dbReference>
<evidence type="ECO:0000313" key="3">
    <source>
        <dbReference type="EMBL" id="KLV05134.1"/>
    </source>
</evidence>
<evidence type="ECO:0000256" key="1">
    <source>
        <dbReference type="SAM" id="SignalP"/>
    </source>
</evidence>
<organism evidence="3 4">
    <name type="scientific">Photobacterium aquae</name>
    <dbReference type="NCBI Taxonomy" id="1195763"/>
    <lineage>
        <taxon>Bacteria</taxon>
        <taxon>Pseudomonadati</taxon>
        <taxon>Pseudomonadota</taxon>
        <taxon>Gammaproteobacteria</taxon>
        <taxon>Vibrionales</taxon>
        <taxon>Vibrionaceae</taxon>
        <taxon>Photobacterium</taxon>
    </lineage>
</organism>
<dbReference type="Gene3D" id="3.30.870.10">
    <property type="entry name" value="Endonuclease Chain A"/>
    <property type="match status" value="2"/>
</dbReference>
<dbReference type="Proteomes" id="UP000036097">
    <property type="component" value="Unassembled WGS sequence"/>
</dbReference>
<dbReference type="CDD" id="cd09111">
    <property type="entry name" value="PLDc_ymdC_like_1"/>
    <property type="match status" value="1"/>
</dbReference>
<gene>
    <name evidence="3" type="ORF">ABT56_13055</name>
</gene>
<comment type="caution">
    <text evidence="3">The sequence shown here is derived from an EMBL/GenBank/DDBJ whole genome shotgun (WGS) entry which is preliminary data.</text>
</comment>
<dbReference type="SUPFAM" id="SSF56024">
    <property type="entry name" value="Phospholipase D/nuclease"/>
    <property type="match status" value="2"/>
</dbReference>
<evidence type="ECO:0000313" key="4">
    <source>
        <dbReference type="Proteomes" id="UP000036097"/>
    </source>
</evidence>
<keyword evidence="1" id="KW-0732">Signal</keyword>
<dbReference type="PROSITE" id="PS50035">
    <property type="entry name" value="PLD"/>
    <property type="match status" value="2"/>
</dbReference>
<evidence type="ECO:0000259" key="2">
    <source>
        <dbReference type="PROSITE" id="PS50035"/>
    </source>
</evidence>
<dbReference type="Pfam" id="PF13091">
    <property type="entry name" value="PLDc_2"/>
    <property type="match status" value="2"/>
</dbReference>